<dbReference type="EMBL" id="VZUF01143639">
    <property type="protein sequence ID" value="NXV67596.1"/>
    <property type="molecule type" value="Genomic_DNA"/>
</dbReference>
<feature type="region of interest" description="Disordered" evidence="10">
    <location>
        <begin position="80"/>
        <end position="121"/>
    </location>
</feature>
<dbReference type="Pfam" id="PF15715">
    <property type="entry name" value="PAF"/>
    <property type="match status" value="1"/>
</dbReference>
<feature type="domain" description="PCNA-associated factor histone-like" evidence="11">
    <location>
        <begin position="25"/>
        <end position="100"/>
    </location>
</feature>
<dbReference type="InterPro" id="IPR031444">
    <property type="entry name" value="PCNA-AF_dom"/>
</dbReference>
<dbReference type="PANTHER" id="PTHR15679">
    <property type="entry name" value="PCNA-ASSOCIATED FACTOR"/>
    <property type="match status" value="1"/>
</dbReference>
<dbReference type="GO" id="GO:0003682">
    <property type="term" value="F:chromatin binding"/>
    <property type="evidence" value="ECO:0007669"/>
    <property type="project" value="TreeGrafter"/>
</dbReference>
<evidence type="ECO:0000256" key="6">
    <source>
        <dbReference type="ARBA" id="ARBA00023204"/>
    </source>
</evidence>
<dbReference type="PANTHER" id="PTHR15679:SF8">
    <property type="entry name" value="PCNA-ASSOCIATED FACTOR"/>
    <property type="match status" value="1"/>
</dbReference>
<evidence type="ECO:0000256" key="3">
    <source>
        <dbReference type="ARBA" id="ARBA00013777"/>
    </source>
</evidence>
<dbReference type="GO" id="GO:0051726">
    <property type="term" value="P:regulation of cell cycle"/>
    <property type="evidence" value="ECO:0007669"/>
    <property type="project" value="InterPro"/>
</dbReference>
<keyword evidence="5" id="KW-0227">DNA damage</keyword>
<comment type="subcellular location">
    <subcellularLocation>
        <location evidence="2">Cytoplasm</location>
        <location evidence="2">Perinuclear region</location>
    </subcellularLocation>
    <subcellularLocation>
        <location evidence="1">Nucleus</location>
    </subcellularLocation>
</comment>
<evidence type="ECO:0000256" key="4">
    <source>
        <dbReference type="ARBA" id="ARBA00022490"/>
    </source>
</evidence>
<evidence type="ECO:0000256" key="2">
    <source>
        <dbReference type="ARBA" id="ARBA00004556"/>
    </source>
</evidence>
<accession>A0A7L3VUF4</accession>
<gene>
    <name evidence="12" type="primary">Pclaf</name>
    <name evidence="12" type="ORF">MOLATE_R17016</name>
</gene>
<sequence>RTGRAGLRGFRAPLLSPAVPFSAVLVARAPRKALGSGGGSSSSSVSAGPALPGRRGHQRPVGLNRVCVRPVPAWQRGISDFLQLPSKESRASDGDTPGTSGLEARPLPLDPAEEGECLEEE</sequence>
<organism evidence="12 13">
    <name type="scientific">Molothrus ater</name>
    <name type="common">Brown-headed cowbird</name>
    <dbReference type="NCBI Taxonomy" id="84834"/>
    <lineage>
        <taxon>Eukaryota</taxon>
        <taxon>Metazoa</taxon>
        <taxon>Chordata</taxon>
        <taxon>Craniata</taxon>
        <taxon>Vertebrata</taxon>
        <taxon>Euteleostomi</taxon>
        <taxon>Archelosauria</taxon>
        <taxon>Archosauria</taxon>
        <taxon>Dinosauria</taxon>
        <taxon>Saurischia</taxon>
        <taxon>Theropoda</taxon>
        <taxon>Coelurosauria</taxon>
        <taxon>Aves</taxon>
        <taxon>Neognathae</taxon>
        <taxon>Neoaves</taxon>
        <taxon>Telluraves</taxon>
        <taxon>Australaves</taxon>
        <taxon>Passeriformes</taxon>
        <taxon>Passeroidea</taxon>
        <taxon>Icteridae</taxon>
        <taxon>Molothrus</taxon>
    </lineage>
</organism>
<dbReference type="GO" id="GO:0019985">
    <property type="term" value="P:translesion synthesis"/>
    <property type="evidence" value="ECO:0007669"/>
    <property type="project" value="TreeGrafter"/>
</dbReference>
<keyword evidence="4" id="KW-0963">Cytoplasm</keyword>
<dbReference type="GO" id="GO:0048471">
    <property type="term" value="C:perinuclear region of cytoplasm"/>
    <property type="evidence" value="ECO:0007669"/>
    <property type="project" value="UniProtKB-SubCell"/>
</dbReference>
<name>A0A7L3VUF4_MOLAT</name>
<reference evidence="12 13" key="1">
    <citation type="submission" date="2019-09" db="EMBL/GenBank/DDBJ databases">
        <title>Bird 10,000 Genomes (B10K) Project - Family phase.</title>
        <authorList>
            <person name="Zhang G."/>
        </authorList>
    </citation>
    <scope>NUCLEOTIDE SEQUENCE [LARGE SCALE GENOMIC DNA]</scope>
    <source>
        <strain evidence="12">OUT-0049</strain>
        <tissue evidence="12">Muscle</tissue>
    </source>
</reference>
<evidence type="ECO:0000259" key="11">
    <source>
        <dbReference type="Pfam" id="PF15715"/>
    </source>
</evidence>
<dbReference type="Proteomes" id="UP000553862">
    <property type="component" value="Unassembled WGS sequence"/>
</dbReference>
<evidence type="ECO:0000256" key="1">
    <source>
        <dbReference type="ARBA" id="ARBA00004123"/>
    </source>
</evidence>
<comment type="caution">
    <text evidence="12">The sequence shown here is derived from an EMBL/GenBank/DDBJ whole genome shotgun (WGS) entry which is preliminary data.</text>
</comment>
<dbReference type="GO" id="GO:0006281">
    <property type="term" value="P:DNA repair"/>
    <property type="evidence" value="ECO:0007669"/>
    <property type="project" value="UniProtKB-KW"/>
</dbReference>
<evidence type="ECO:0000256" key="8">
    <source>
        <dbReference type="ARBA" id="ARBA00030014"/>
    </source>
</evidence>
<feature type="non-terminal residue" evidence="12">
    <location>
        <position position="121"/>
    </location>
</feature>
<dbReference type="GO" id="GO:0005634">
    <property type="term" value="C:nucleus"/>
    <property type="evidence" value="ECO:0007669"/>
    <property type="project" value="UniProtKB-SubCell"/>
</dbReference>
<evidence type="ECO:0000256" key="7">
    <source>
        <dbReference type="ARBA" id="ARBA00023242"/>
    </source>
</evidence>
<feature type="compositionally biased region" description="Acidic residues" evidence="10">
    <location>
        <begin position="111"/>
        <end position="121"/>
    </location>
</feature>
<evidence type="ECO:0000256" key="9">
    <source>
        <dbReference type="ARBA" id="ARBA00031186"/>
    </source>
</evidence>
<evidence type="ECO:0000313" key="12">
    <source>
        <dbReference type="EMBL" id="NXV67596.1"/>
    </source>
</evidence>
<feature type="region of interest" description="Disordered" evidence="10">
    <location>
        <begin position="32"/>
        <end position="62"/>
    </location>
</feature>
<feature type="compositionally biased region" description="Low complexity" evidence="10">
    <location>
        <begin position="41"/>
        <end position="53"/>
    </location>
</feature>
<evidence type="ECO:0000256" key="5">
    <source>
        <dbReference type="ARBA" id="ARBA00022763"/>
    </source>
</evidence>
<evidence type="ECO:0000256" key="10">
    <source>
        <dbReference type="SAM" id="MobiDB-lite"/>
    </source>
</evidence>
<dbReference type="InterPro" id="IPR040444">
    <property type="entry name" value="PCNA-AF"/>
</dbReference>
<keyword evidence="13" id="KW-1185">Reference proteome</keyword>
<dbReference type="AlphaFoldDB" id="A0A7L3VUF4"/>
<protein>
    <recommendedName>
        <fullName evidence="3">PCNA-associated factor</fullName>
    </recommendedName>
    <alternativeName>
        <fullName evidence="8">PCNA-associated factor of 15 kDa</fullName>
    </alternativeName>
    <alternativeName>
        <fullName evidence="9">PCNA-clamp-associated factor</fullName>
    </alternativeName>
</protein>
<proteinExistence type="predicted"/>
<keyword evidence="7" id="KW-0539">Nucleus</keyword>
<feature type="non-terminal residue" evidence="12">
    <location>
        <position position="1"/>
    </location>
</feature>
<evidence type="ECO:0000313" key="13">
    <source>
        <dbReference type="Proteomes" id="UP000553862"/>
    </source>
</evidence>
<keyword evidence="6" id="KW-0234">DNA repair</keyword>